<gene>
    <name evidence="1" type="ORF">UFOVP49_124</name>
</gene>
<proteinExistence type="predicted"/>
<sequence>MKTLKEKKMLANFARMLGEPVDPGLLKSIEEEERLSKMFFKEQKEPEVVAPELPVEIVQEVAVEPEIIIEVTKPVEVAQTGIVPPEKTLIQQTMNTLSNIKPVLDAAPKVNVRDKEIEGLKRAIADLVRKVGTLSMGSGGSGSVLIRDMSDFDRNSYSNGRYMRWANGTFFLDEVNPHDVVYNTTTVAGDEYTVQDEDYYIGVTHTGAPTTIHLPSVSSPGRVLVIKDETGQCSINNIIITGTVDNDAGGMILAIDNAGVQIIYRDGWRII</sequence>
<reference evidence="1" key="1">
    <citation type="submission" date="2020-04" db="EMBL/GenBank/DDBJ databases">
        <authorList>
            <person name="Chiriac C."/>
            <person name="Salcher M."/>
            <person name="Ghai R."/>
            <person name="Kavagutti S V."/>
        </authorList>
    </citation>
    <scope>NUCLEOTIDE SEQUENCE</scope>
</reference>
<name>A0A6J5KSS5_9CAUD</name>
<dbReference type="EMBL" id="LR796178">
    <property type="protein sequence ID" value="CAB4124286.1"/>
    <property type="molecule type" value="Genomic_DNA"/>
</dbReference>
<accession>A0A6J5KSS5</accession>
<evidence type="ECO:0000313" key="1">
    <source>
        <dbReference type="EMBL" id="CAB4124286.1"/>
    </source>
</evidence>
<organism evidence="1">
    <name type="scientific">uncultured Caudovirales phage</name>
    <dbReference type="NCBI Taxonomy" id="2100421"/>
    <lineage>
        <taxon>Viruses</taxon>
        <taxon>Duplodnaviria</taxon>
        <taxon>Heunggongvirae</taxon>
        <taxon>Uroviricota</taxon>
        <taxon>Caudoviricetes</taxon>
        <taxon>Peduoviridae</taxon>
        <taxon>Maltschvirus</taxon>
        <taxon>Maltschvirus maltsch</taxon>
    </lineage>
</organism>
<protein>
    <submittedName>
        <fullName evidence="1">Uncharacterized protein</fullName>
    </submittedName>
</protein>